<dbReference type="KEGG" id="lip:LI0071"/>
<dbReference type="EMBL" id="AM180252">
    <property type="protein sequence ID" value="CAJ54127.1"/>
    <property type="molecule type" value="Genomic_DNA"/>
</dbReference>
<feature type="region of interest" description="Disordered" evidence="1">
    <location>
        <begin position="85"/>
        <end position="182"/>
    </location>
</feature>
<sequence length="182" mass="19027">MMRVDAGQRINQALMADTTQATSTNETSEAQNTEKTEGSKGSSKLCGMNCKKGLKLAGRIALAVLTLGISEGVRKGIEAYQARQVKSEGARMGKLWETGKPSFPEKSGIHNPSATDDNDKNLWTSSSQKNSGGVNSFGKESPSPSSGSSGSHFVFHDSPQKPSSGITAETTLKTNSGGATGE</sequence>
<evidence type="ECO:0000313" key="2">
    <source>
        <dbReference type="EMBL" id="CAJ54127.1"/>
    </source>
</evidence>
<feature type="compositionally biased region" description="Low complexity" evidence="1">
    <location>
        <begin position="141"/>
        <end position="151"/>
    </location>
</feature>
<accession>Q1MS98</accession>
<organism evidence="2 3">
    <name type="scientific">Lawsonia intracellularis (strain PHE/MN1-00)</name>
    <dbReference type="NCBI Taxonomy" id="363253"/>
    <lineage>
        <taxon>Bacteria</taxon>
        <taxon>Pseudomonadati</taxon>
        <taxon>Thermodesulfobacteriota</taxon>
        <taxon>Desulfovibrionia</taxon>
        <taxon>Desulfovibrionales</taxon>
        <taxon>Desulfovibrionaceae</taxon>
        <taxon>Lawsonia</taxon>
    </lineage>
</organism>
<name>Q1MS98_LAWIP</name>
<reference evidence="2 3" key="1">
    <citation type="submission" date="2005-11" db="EMBL/GenBank/DDBJ databases">
        <title>The complete genome sequence of Lawsonia intracellularis: the causative agent of proliferative enteropathy.</title>
        <authorList>
            <person name="Kaur K."/>
            <person name="Zhang Q."/>
            <person name="Beckler D."/>
            <person name="Munir S."/>
            <person name="Li L."/>
            <person name="Kinsley K."/>
            <person name="Herron L."/>
            <person name="Peterson A."/>
            <person name="May B."/>
            <person name="Singh S."/>
            <person name="Gebhart C."/>
            <person name="Kapur V."/>
        </authorList>
    </citation>
    <scope>NUCLEOTIDE SEQUENCE [LARGE SCALE GENOMIC DNA]</scope>
    <source>
        <strain evidence="2 3">PHE/MN1-00</strain>
    </source>
</reference>
<protein>
    <submittedName>
        <fullName evidence="2">NA</fullName>
    </submittedName>
</protein>
<gene>
    <name evidence="2" type="ordered locus">LI0071</name>
</gene>
<feature type="compositionally biased region" description="Polar residues" evidence="1">
    <location>
        <begin position="110"/>
        <end position="134"/>
    </location>
</feature>
<dbReference type="AlphaFoldDB" id="Q1MS98"/>
<evidence type="ECO:0000313" key="3">
    <source>
        <dbReference type="Proteomes" id="UP000002430"/>
    </source>
</evidence>
<proteinExistence type="predicted"/>
<dbReference type="HOGENOM" id="CLU_1480290_0_0_7"/>
<dbReference type="Proteomes" id="UP000002430">
    <property type="component" value="Chromosome"/>
</dbReference>
<dbReference type="STRING" id="363253.LI0071"/>
<evidence type="ECO:0000256" key="1">
    <source>
        <dbReference type="SAM" id="MobiDB-lite"/>
    </source>
</evidence>
<feature type="compositionally biased region" description="Polar residues" evidence="1">
    <location>
        <begin position="160"/>
        <end position="182"/>
    </location>
</feature>
<feature type="region of interest" description="Disordered" evidence="1">
    <location>
        <begin position="1"/>
        <end position="44"/>
    </location>
</feature>
<feature type="compositionally biased region" description="Polar residues" evidence="1">
    <location>
        <begin position="17"/>
        <end position="31"/>
    </location>
</feature>
<keyword evidence="3" id="KW-1185">Reference proteome</keyword>